<organism evidence="1">
    <name type="scientific">Rhizophagus irregularis (strain DAOM 181602 / DAOM 197198 / MUCL 43194)</name>
    <name type="common">Arbuscular mycorrhizal fungus</name>
    <name type="synonym">Glomus intraradices</name>
    <dbReference type="NCBI Taxonomy" id="747089"/>
    <lineage>
        <taxon>Eukaryota</taxon>
        <taxon>Fungi</taxon>
        <taxon>Fungi incertae sedis</taxon>
        <taxon>Mucoromycota</taxon>
        <taxon>Glomeromycotina</taxon>
        <taxon>Glomeromycetes</taxon>
        <taxon>Glomerales</taxon>
        <taxon>Glomeraceae</taxon>
        <taxon>Rhizophagus</taxon>
    </lineage>
</organism>
<gene>
    <name evidence="1" type="ORF">GLOINDRAFT_342326</name>
</gene>
<accession>U9UTW6</accession>
<dbReference type="HOGENOM" id="CLU_2961936_0_0_1"/>
<reference evidence="1" key="1">
    <citation type="submission" date="2013-07" db="EMBL/GenBank/DDBJ databases">
        <title>The genome of an arbuscular mycorrhizal fungus provides insights into the evolution of the oldest plant symbiosis.</title>
        <authorList>
            <consortium name="DOE Joint Genome Institute"/>
            <person name="Tisserant E."/>
            <person name="Malbreil M."/>
            <person name="Kuo A."/>
            <person name="Kohler A."/>
            <person name="Symeonidi A."/>
            <person name="Balestrini R."/>
            <person name="Charron P."/>
            <person name="Duensing N."/>
            <person name="Frei-dit-Frey N."/>
            <person name="Gianinazzi-Pearson V."/>
            <person name="Gilbert B."/>
            <person name="Handa Y."/>
            <person name="Hijri M."/>
            <person name="Kaul R."/>
            <person name="Kawaguchi M."/>
            <person name="Krajinski F."/>
            <person name="Lammers P."/>
            <person name="Lapierre D."/>
            <person name="Masclaux F.G."/>
            <person name="Murat C."/>
            <person name="Morin E."/>
            <person name="Ndikumana S."/>
            <person name="Pagni M."/>
            <person name="Petitpierre D."/>
            <person name="Requena N."/>
            <person name="Rosikiewicz P."/>
            <person name="Riley R."/>
            <person name="Saito K."/>
            <person name="San Clemente H."/>
            <person name="Shapiro H."/>
            <person name="van Tuinen D."/>
            <person name="Becard G."/>
            <person name="Bonfante P."/>
            <person name="Paszkowski U."/>
            <person name="Shachar-Hill Y."/>
            <person name="Young J.P."/>
            <person name="Sanders I.R."/>
            <person name="Henrissat B."/>
            <person name="Rensing S.A."/>
            <person name="Grigoriev I.V."/>
            <person name="Corradi N."/>
            <person name="Roux C."/>
            <person name="Martin F."/>
        </authorList>
    </citation>
    <scope>NUCLEOTIDE SEQUENCE</scope>
    <source>
        <strain evidence="1">DAOM 197198</strain>
    </source>
</reference>
<name>U9UTW6_RHIID</name>
<sequence length="59" mass="7134">MKWQFTSHILVFYKKKLEKFLFVKAKPKVTRKFNKKSLAHSHKYHPFATTVNDKLLKKV</sequence>
<proteinExistence type="predicted"/>
<dbReference type="EMBL" id="KI274990">
    <property type="protein sequence ID" value="ESA23157.1"/>
    <property type="molecule type" value="Genomic_DNA"/>
</dbReference>
<dbReference type="AlphaFoldDB" id="U9UTW6"/>
<evidence type="ECO:0000313" key="1">
    <source>
        <dbReference type="EMBL" id="ESA23157.1"/>
    </source>
</evidence>
<protein>
    <submittedName>
        <fullName evidence="1">Uncharacterized protein</fullName>
    </submittedName>
</protein>